<evidence type="ECO:0000313" key="8">
    <source>
        <dbReference type="Proteomes" id="UP000177328"/>
    </source>
</evidence>
<evidence type="ECO:0000256" key="6">
    <source>
        <dbReference type="SAM" id="MobiDB-lite"/>
    </source>
</evidence>
<comment type="subunit">
    <text evidence="3">Homodimer.</text>
</comment>
<dbReference type="GO" id="GO:0000774">
    <property type="term" value="F:adenyl-nucleotide exchange factor activity"/>
    <property type="evidence" value="ECO:0007669"/>
    <property type="project" value="InterPro"/>
</dbReference>
<dbReference type="Gene3D" id="2.30.22.10">
    <property type="entry name" value="Head domain of nucleotide exchange factor GrpE"/>
    <property type="match status" value="1"/>
</dbReference>
<dbReference type="SUPFAM" id="SSF51064">
    <property type="entry name" value="Head domain of nucleotide exchange factor GrpE"/>
    <property type="match status" value="1"/>
</dbReference>
<dbReference type="PRINTS" id="PR00773">
    <property type="entry name" value="GRPEPROTEIN"/>
</dbReference>
<evidence type="ECO:0000256" key="1">
    <source>
        <dbReference type="ARBA" id="ARBA00009054"/>
    </source>
</evidence>
<dbReference type="InterPro" id="IPR009012">
    <property type="entry name" value="GrpE_head"/>
</dbReference>
<name>A0A1F5KGI6_9BACT</name>
<dbReference type="Proteomes" id="UP000177328">
    <property type="component" value="Unassembled WGS sequence"/>
</dbReference>
<feature type="region of interest" description="Disordered" evidence="6">
    <location>
        <begin position="1"/>
        <end position="20"/>
    </location>
</feature>
<evidence type="ECO:0000256" key="3">
    <source>
        <dbReference type="HAMAP-Rule" id="MF_01151"/>
    </source>
</evidence>
<dbReference type="GO" id="GO:0051082">
    <property type="term" value="F:unfolded protein binding"/>
    <property type="evidence" value="ECO:0007669"/>
    <property type="project" value="TreeGrafter"/>
</dbReference>
<sequence length="176" mass="19253">MKKDDKKQQDDVVSQATTENAQLDQLGKELTELKEQFELQNSQLKRAVADYQNLEKRVAEGRSELKTWVSAGILTKLLPVLDHLDKALTGASEEEKRSGWFKGVAMAVAQLKNTLKEEGLSEIVADGQFDPSQHEAVDTATGEENTIVEVAEKGYTLNGKVLKPAKVVVGKKGASS</sequence>
<dbReference type="GO" id="GO:0006457">
    <property type="term" value="P:protein folding"/>
    <property type="evidence" value="ECO:0007669"/>
    <property type="project" value="InterPro"/>
</dbReference>
<dbReference type="Pfam" id="PF01025">
    <property type="entry name" value="GrpE"/>
    <property type="match status" value="1"/>
</dbReference>
<dbReference type="Gene3D" id="3.90.20.20">
    <property type="match status" value="1"/>
</dbReference>
<feature type="compositionally biased region" description="Basic and acidic residues" evidence="6">
    <location>
        <begin position="1"/>
        <end position="10"/>
    </location>
</feature>
<comment type="similarity">
    <text evidence="1 3 5">Belongs to the GrpE family.</text>
</comment>
<dbReference type="InterPro" id="IPR013805">
    <property type="entry name" value="GrpE_CC"/>
</dbReference>
<proteinExistence type="inferred from homology"/>
<dbReference type="GO" id="GO:0051087">
    <property type="term" value="F:protein-folding chaperone binding"/>
    <property type="evidence" value="ECO:0007669"/>
    <property type="project" value="InterPro"/>
</dbReference>
<dbReference type="GO" id="GO:0042803">
    <property type="term" value="F:protein homodimerization activity"/>
    <property type="evidence" value="ECO:0007669"/>
    <property type="project" value="InterPro"/>
</dbReference>
<accession>A0A1F5KGI6</accession>
<dbReference type="PANTHER" id="PTHR21237">
    <property type="entry name" value="GRPE PROTEIN"/>
    <property type="match status" value="1"/>
</dbReference>
<keyword evidence="2 3" id="KW-0143">Chaperone</keyword>
<dbReference type="EMBL" id="MFDD01000014">
    <property type="protein sequence ID" value="OGE39998.1"/>
    <property type="molecule type" value="Genomic_DNA"/>
</dbReference>
<keyword evidence="3" id="KW-0963">Cytoplasm</keyword>
<dbReference type="GO" id="GO:0005737">
    <property type="term" value="C:cytoplasm"/>
    <property type="evidence" value="ECO:0007669"/>
    <property type="project" value="UniProtKB-SubCell"/>
</dbReference>
<organism evidence="7 8">
    <name type="scientific">Candidatus Daviesbacteria bacterium RIFCSPHIGHO2_02_FULL_43_12</name>
    <dbReference type="NCBI Taxonomy" id="1797776"/>
    <lineage>
        <taxon>Bacteria</taxon>
        <taxon>Candidatus Daviesiibacteriota</taxon>
    </lineage>
</organism>
<evidence type="ECO:0000256" key="4">
    <source>
        <dbReference type="RuleBase" id="RU000639"/>
    </source>
</evidence>
<dbReference type="CDD" id="cd00446">
    <property type="entry name" value="GrpE"/>
    <property type="match status" value="1"/>
</dbReference>
<evidence type="ECO:0000313" key="7">
    <source>
        <dbReference type="EMBL" id="OGE39998.1"/>
    </source>
</evidence>
<dbReference type="PANTHER" id="PTHR21237:SF23">
    <property type="entry name" value="GRPE PROTEIN HOMOLOG, MITOCHONDRIAL"/>
    <property type="match status" value="1"/>
</dbReference>
<dbReference type="AlphaFoldDB" id="A0A1F5KGI6"/>
<evidence type="ECO:0000256" key="2">
    <source>
        <dbReference type="ARBA" id="ARBA00023186"/>
    </source>
</evidence>
<keyword evidence="3 4" id="KW-0346">Stress response</keyword>
<dbReference type="PROSITE" id="PS01071">
    <property type="entry name" value="GRPE"/>
    <property type="match status" value="1"/>
</dbReference>
<dbReference type="SUPFAM" id="SSF58014">
    <property type="entry name" value="Coiled-coil domain of nucleotide exchange factor GrpE"/>
    <property type="match status" value="1"/>
</dbReference>
<gene>
    <name evidence="3" type="primary">grpE</name>
    <name evidence="7" type="ORF">A3D25_04315</name>
</gene>
<reference evidence="7 8" key="1">
    <citation type="journal article" date="2016" name="Nat. Commun.">
        <title>Thousands of microbial genomes shed light on interconnected biogeochemical processes in an aquifer system.</title>
        <authorList>
            <person name="Anantharaman K."/>
            <person name="Brown C.T."/>
            <person name="Hug L.A."/>
            <person name="Sharon I."/>
            <person name="Castelle C.J."/>
            <person name="Probst A.J."/>
            <person name="Thomas B.C."/>
            <person name="Singh A."/>
            <person name="Wilkins M.J."/>
            <person name="Karaoz U."/>
            <person name="Brodie E.L."/>
            <person name="Williams K.H."/>
            <person name="Hubbard S.S."/>
            <person name="Banfield J.F."/>
        </authorList>
    </citation>
    <scope>NUCLEOTIDE SEQUENCE [LARGE SCALE GENOMIC DNA]</scope>
</reference>
<comment type="subcellular location">
    <subcellularLocation>
        <location evidence="3">Cytoplasm</location>
    </subcellularLocation>
</comment>
<dbReference type="InterPro" id="IPR000740">
    <property type="entry name" value="GrpE"/>
</dbReference>
<evidence type="ECO:0000256" key="5">
    <source>
        <dbReference type="RuleBase" id="RU004478"/>
    </source>
</evidence>
<protein>
    <recommendedName>
        <fullName evidence="3 4">Protein GrpE</fullName>
    </recommendedName>
    <alternativeName>
        <fullName evidence="3">HSP-70 cofactor</fullName>
    </alternativeName>
</protein>
<dbReference type="HAMAP" id="MF_01151">
    <property type="entry name" value="GrpE"/>
    <property type="match status" value="1"/>
</dbReference>
<comment type="caution">
    <text evidence="7">The sequence shown here is derived from an EMBL/GenBank/DDBJ whole genome shotgun (WGS) entry which is preliminary data.</text>
</comment>
<comment type="function">
    <text evidence="3 4">Participates actively in the response to hyperosmotic and heat shock by preventing the aggregation of stress-denatured proteins, in association with DnaK and GrpE. It is the nucleotide exchange factor for DnaK and may function as a thermosensor. Unfolded proteins bind initially to DnaJ; upon interaction with the DnaJ-bound protein, DnaK hydrolyzes its bound ATP, resulting in the formation of a stable complex. GrpE releases ADP from DnaK; ATP binding to DnaK triggers the release of the substrate protein, thus completing the reaction cycle. Several rounds of ATP-dependent interactions between DnaJ, DnaK and GrpE are required for fully efficient folding.</text>
</comment>